<feature type="binding site" evidence="12">
    <location>
        <position position="122"/>
    </location>
    <ligand>
        <name>[4Fe-4S] cluster</name>
        <dbReference type="ChEBI" id="CHEBI:49883"/>
        <note>4Fe-4S-S-AdoMet</note>
    </ligand>
</feature>
<evidence type="ECO:0000259" key="13">
    <source>
        <dbReference type="PROSITE" id="PS51918"/>
    </source>
</evidence>
<dbReference type="NCBIfam" id="TIGR00048">
    <property type="entry name" value="rRNA_mod_RlmN"/>
    <property type="match status" value="1"/>
</dbReference>
<feature type="domain" description="Radical SAM core" evidence="13">
    <location>
        <begin position="108"/>
        <end position="338"/>
    </location>
</feature>
<comment type="miscellaneous">
    <text evidence="12">Reaction proceeds by a ping-pong mechanism involving intermediate methylation of a conserved cysteine residue.</text>
</comment>
<comment type="catalytic activity">
    <reaction evidence="12">
        <text>adenosine(2503) in 23S rRNA + 2 reduced [2Fe-2S]-[ferredoxin] + 2 S-adenosyl-L-methionine = 2-methyladenosine(2503) in 23S rRNA + 5'-deoxyadenosine + L-methionine + 2 oxidized [2Fe-2S]-[ferredoxin] + S-adenosyl-L-homocysteine</text>
        <dbReference type="Rhea" id="RHEA:42916"/>
        <dbReference type="Rhea" id="RHEA-COMP:10000"/>
        <dbReference type="Rhea" id="RHEA-COMP:10001"/>
        <dbReference type="Rhea" id="RHEA-COMP:10152"/>
        <dbReference type="Rhea" id="RHEA-COMP:10282"/>
        <dbReference type="ChEBI" id="CHEBI:17319"/>
        <dbReference type="ChEBI" id="CHEBI:33737"/>
        <dbReference type="ChEBI" id="CHEBI:33738"/>
        <dbReference type="ChEBI" id="CHEBI:57844"/>
        <dbReference type="ChEBI" id="CHEBI:57856"/>
        <dbReference type="ChEBI" id="CHEBI:59789"/>
        <dbReference type="ChEBI" id="CHEBI:74411"/>
        <dbReference type="ChEBI" id="CHEBI:74497"/>
        <dbReference type="EC" id="2.1.1.192"/>
    </reaction>
</comment>
<evidence type="ECO:0000313" key="14">
    <source>
        <dbReference type="EMBL" id="MBU9729000.1"/>
    </source>
</evidence>
<dbReference type="PROSITE" id="PS51918">
    <property type="entry name" value="RADICAL_SAM"/>
    <property type="match status" value="1"/>
</dbReference>
<dbReference type="HAMAP" id="MF_01849">
    <property type="entry name" value="RNA_methyltr_RlmN"/>
    <property type="match status" value="1"/>
</dbReference>
<evidence type="ECO:0000256" key="6">
    <source>
        <dbReference type="ARBA" id="ARBA00022679"/>
    </source>
</evidence>
<feature type="binding site" evidence="12">
    <location>
        <begin position="224"/>
        <end position="226"/>
    </location>
    <ligand>
        <name>S-adenosyl-L-methionine</name>
        <dbReference type="ChEBI" id="CHEBI:59789"/>
    </ligand>
</feature>
<dbReference type="Proteomes" id="UP001314681">
    <property type="component" value="Unassembled WGS sequence"/>
</dbReference>
<feature type="binding site" evidence="12">
    <location>
        <begin position="169"/>
        <end position="170"/>
    </location>
    <ligand>
        <name>S-adenosyl-L-methionine</name>
        <dbReference type="ChEBI" id="CHEBI:59789"/>
    </ligand>
</feature>
<name>A0ABS6KEP0_9FIRM</name>
<comment type="subcellular location">
    <subcellularLocation>
        <location evidence="1 12">Cytoplasm</location>
    </subcellularLocation>
</comment>
<comment type="caution">
    <text evidence="14">The sequence shown here is derived from an EMBL/GenBank/DDBJ whole genome shotgun (WGS) entry which is preliminary data.</text>
</comment>
<keyword evidence="6 12" id="KW-0808">Transferase</keyword>
<gene>
    <name evidence="12 14" type="primary">rlmN</name>
    <name evidence="14" type="ORF">KTH90_23710</name>
</gene>
<keyword evidence="3 12" id="KW-0963">Cytoplasm</keyword>
<evidence type="ECO:0000256" key="2">
    <source>
        <dbReference type="ARBA" id="ARBA00022485"/>
    </source>
</evidence>
<keyword evidence="7 12" id="KW-0949">S-adenosyl-L-methionine</keyword>
<evidence type="ECO:0000256" key="3">
    <source>
        <dbReference type="ARBA" id="ARBA00022490"/>
    </source>
</evidence>
<keyword evidence="9 12" id="KW-0479">Metal-binding</keyword>
<feature type="binding site" evidence="12">
    <location>
        <position position="126"/>
    </location>
    <ligand>
        <name>[4Fe-4S] cluster</name>
        <dbReference type="ChEBI" id="CHEBI:49883"/>
        <note>4Fe-4S-S-AdoMet</note>
    </ligand>
</feature>
<dbReference type="Gene3D" id="1.10.150.530">
    <property type="match status" value="1"/>
</dbReference>
<feature type="active site" description="Proton acceptor" evidence="12">
    <location>
        <position position="102"/>
    </location>
</feature>
<dbReference type="Pfam" id="PF04055">
    <property type="entry name" value="Radical_SAM"/>
    <property type="match status" value="1"/>
</dbReference>
<comment type="catalytic activity">
    <reaction evidence="12">
        <text>adenosine(37) in tRNA + 2 reduced [2Fe-2S]-[ferredoxin] + 2 S-adenosyl-L-methionine = 2-methyladenosine(37) in tRNA + 5'-deoxyadenosine + L-methionine + 2 oxidized [2Fe-2S]-[ferredoxin] + S-adenosyl-L-homocysteine</text>
        <dbReference type="Rhea" id="RHEA:43332"/>
        <dbReference type="Rhea" id="RHEA-COMP:10000"/>
        <dbReference type="Rhea" id="RHEA-COMP:10001"/>
        <dbReference type="Rhea" id="RHEA-COMP:10162"/>
        <dbReference type="Rhea" id="RHEA-COMP:10485"/>
        <dbReference type="ChEBI" id="CHEBI:17319"/>
        <dbReference type="ChEBI" id="CHEBI:33737"/>
        <dbReference type="ChEBI" id="CHEBI:33738"/>
        <dbReference type="ChEBI" id="CHEBI:57844"/>
        <dbReference type="ChEBI" id="CHEBI:57856"/>
        <dbReference type="ChEBI" id="CHEBI:59789"/>
        <dbReference type="ChEBI" id="CHEBI:74411"/>
        <dbReference type="ChEBI" id="CHEBI:74497"/>
        <dbReference type="EC" id="2.1.1.192"/>
    </reaction>
</comment>
<dbReference type="PIRSF" id="PIRSF006004">
    <property type="entry name" value="CHP00048"/>
    <property type="match status" value="1"/>
</dbReference>
<keyword evidence="11 12" id="KW-0411">Iron-sulfur</keyword>
<evidence type="ECO:0000256" key="12">
    <source>
        <dbReference type="HAMAP-Rule" id="MF_01849"/>
    </source>
</evidence>
<dbReference type="SUPFAM" id="SSF102114">
    <property type="entry name" value="Radical SAM enzymes"/>
    <property type="match status" value="1"/>
</dbReference>
<dbReference type="InterPro" id="IPR048641">
    <property type="entry name" value="RlmN_N"/>
</dbReference>
<evidence type="ECO:0000256" key="10">
    <source>
        <dbReference type="ARBA" id="ARBA00023004"/>
    </source>
</evidence>
<comment type="caution">
    <text evidence="12">Lacks conserved residue(s) required for the propagation of feature annotation.</text>
</comment>
<evidence type="ECO:0000256" key="9">
    <source>
        <dbReference type="ARBA" id="ARBA00022723"/>
    </source>
</evidence>
<dbReference type="InterPro" id="IPR058240">
    <property type="entry name" value="rSAM_sf"/>
</dbReference>
<feature type="binding site" evidence="12">
    <location>
        <position position="300"/>
    </location>
    <ligand>
        <name>S-adenosyl-L-methionine</name>
        <dbReference type="ChEBI" id="CHEBI:59789"/>
    </ligand>
</feature>
<dbReference type="InterPro" id="IPR013785">
    <property type="entry name" value="Aldolase_TIM"/>
</dbReference>
<dbReference type="SFLD" id="SFLDG01062">
    <property type="entry name" value="methyltransferase_(Class_A)"/>
    <property type="match status" value="1"/>
</dbReference>
<feature type="binding site" evidence="12">
    <location>
        <position position="201"/>
    </location>
    <ligand>
        <name>S-adenosyl-L-methionine</name>
        <dbReference type="ChEBI" id="CHEBI:59789"/>
    </ligand>
</feature>
<keyword evidence="2 12" id="KW-0004">4Fe-4S</keyword>
<dbReference type="SFLD" id="SFLDF00275">
    <property type="entry name" value="adenosine_C2_methyltransferase"/>
    <property type="match status" value="1"/>
</dbReference>
<dbReference type="PANTHER" id="PTHR30544">
    <property type="entry name" value="23S RRNA METHYLTRANSFERASE"/>
    <property type="match status" value="1"/>
</dbReference>
<feature type="binding site" evidence="12">
    <location>
        <position position="129"/>
    </location>
    <ligand>
        <name>[4Fe-4S] cluster</name>
        <dbReference type="ChEBI" id="CHEBI:49883"/>
        <note>4Fe-4S-S-AdoMet</note>
    </ligand>
</feature>
<sequence>MENRGKKENKGKMDIKSLNLTQLTEYMEELGEKSFRARQVYQWIHEKLVTDIDEMSNLSKELRGKLKENCEWTSLELLEEQTSQIDGTKKFLFRLPDGNVIESVWMQYKHGNSVCISSQVGCKMGCRFCASTIGGLVRNLTPAQMLDQIYRIQALTKARVSNVVVMGTGEPLDNYDNLLAFLKILTDEHGLHISQRNITVSTCGIVPNIYRLAEEKLQITLALSLHASSQEKRLELMPVANKYALDEVLRACDYYGEQTGRRMTFEYSLVGGVNDSKEDAARLAKLVKPLHGHVNLIPVNPIKERDYVQSDRTVVVDFKNKLEKCGINVTIRREMGRDIDGACGQLRKHFIDRQEEKGGGEM</sequence>
<dbReference type="InterPro" id="IPR027492">
    <property type="entry name" value="RNA_MTrfase_RlmN"/>
</dbReference>
<organism evidence="14 15">
    <name type="scientific">Diplocloster modestus</name>
    <dbReference type="NCBI Taxonomy" id="2850322"/>
    <lineage>
        <taxon>Bacteria</taxon>
        <taxon>Bacillati</taxon>
        <taxon>Bacillota</taxon>
        <taxon>Clostridia</taxon>
        <taxon>Lachnospirales</taxon>
        <taxon>Lachnospiraceae</taxon>
        <taxon>Diplocloster</taxon>
    </lineage>
</organism>
<reference evidence="14 15" key="1">
    <citation type="submission" date="2021-06" db="EMBL/GenBank/DDBJ databases">
        <title>Description of novel taxa of the family Lachnospiraceae.</title>
        <authorList>
            <person name="Chaplin A.V."/>
            <person name="Sokolova S.R."/>
            <person name="Pikina A.P."/>
            <person name="Korzhanova M."/>
            <person name="Belova V."/>
            <person name="Korostin D."/>
            <person name="Efimov B.A."/>
        </authorList>
    </citation>
    <scope>NUCLEOTIDE SEQUENCE [LARGE SCALE GENOMIC DNA]</scope>
    <source>
        <strain evidence="14 15">ASD4241</strain>
    </source>
</reference>
<comment type="function">
    <text evidence="12">Specifically methylates position 2 of adenine 2503 in 23S rRNA and position 2 of adenine 37 in tRNAs.</text>
</comment>
<dbReference type="CDD" id="cd01335">
    <property type="entry name" value="Radical_SAM"/>
    <property type="match status" value="1"/>
</dbReference>
<comment type="cofactor">
    <cofactor evidence="12">
        <name>[4Fe-4S] cluster</name>
        <dbReference type="ChEBI" id="CHEBI:49883"/>
    </cofactor>
    <text evidence="12">Binds 1 [4Fe-4S] cluster. The cluster is coordinated with 3 cysteines and an exchangeable S-adenosyl-L-methionine.</text>
</comment>
<evidence type="ECO:0000256" key="1">
    <source>
        <dbReference type="ARBA" id="ARBA00004496"/>
    </source>
</evidence>
<evidence type="ECO:0000256" key="5">
    <source>
        <dbReference type="ARBA" id="ARBA00022603"/>
    </source>
</evidence>
<evidence type="ECO:0000313" key="15">
    <source>
        <dbReference type="Proteomes" id="UP001314681"/>
    </source>
</evidence>
<dbReference type="Pfam" id="PF21016">
    <property type="entry name" value="RlmN_N"/>
    <property type="match status" value="1"/>
</dbReference>
<proteinExistence type="inferred from homology"/>
<dbReference type="InterPro" id="IPR004383">
    <property type="entry name" value="rRNA_lsu_MTrfase_RlmN/Cfr"/>
</dbReference>
<keyword evidence="10 12" id="KW-0408">Iron</keyword>
<dbReference type="EMBL" id="JAHQCX010000027">
    <property type="protein sequence ID" value="MBU9729000.1"/>
    <property type="molecule type" value="Genomic_DNA"/>
</dbReference>
<evidence type="ECO:0000256" key="11">
    <source>
        <dbReference type="ARBA" id="ARBA00023014"/>
    </source>
</evidence>
<dbReference type="InterPro" id="IPR040072">
    <property type="entry name" value="Methyltransferase_A"/>
</dbReference>
<keyword evidence="12" id="KW-1015">Disulfide bond</keyword>
<comment type="similarity">
    <text evidence="12">Belongs to the radical SAM superfamily. RlmN family.</text>
</comment>
<dbReference type="GO" id="GO:0032259">
    <property type="term" value="P:methylation"/>
    <property type="evidence" value="ECO:0007669"/>
    <property type="project" value="UniProtKB-KW"/>
</dbReference>
<keyword evidence="4 12" id="KW-0698">rRNA processing</keyword>
<keyword evidence="5 12" id="KW-0489">Methyltransferase</keyword>
<protein>
    <recommendedName>
        <fullName evidence="12">Probable dual-specificity RNA methyltransferase RlmN</fullName>
        <ecNumber evidence="12">2.1.1.192</ecNumber>
    </recommendedName>
    <alternativeName>
        <fullName evidence="12">23S rRNA (adenine(2503)-C(2))-methyltransferase</fullName>
    </alternativeName>
    <alternativeName>
        <fullName evidence="12">23S rRNA m2A2503 methyltransferase</fullName>
    </alternativeName>
    <alternativeName>
        <fullName evidence="12">Ribosomal RNA large subunit methyltransferase N</fullName>
    </alternativeName>
    <alternativeName>
        <fullName evidence="12">tRNA (adenine(37)-C(2))-methyltransferase</fullName>
    </alternativeName>
    <alternativeName>
        <fullName evidence="12">tRNA m2A37 methyltransferase</fullName>
    </alternativeName>
</protein>
<keyword evidence="15" id="KW-1185">Reference proteome</keyword>
<dbReference type="InterPro" id="IPR007197">
    <property type="entry name" value="rSAM"/>
</dbReference>
<evidence type="ECO:0000256" key="7">
    <source>
        <dbReference type="ARBA" id="ARBA00022691"/>
    </source>
</evidence>
<keyword evidence="8 12" id="KW-0819">tRNA processing</keyword>
<dbReference type="SFLD" id="SFLDS00029">
    <property type="entry name" value="Radical_SAM"/>
    <property type="match status" value="1"/>
</dbReference>
<dbReference type="EC" id="2.1.1.192" evidence="12"/>
<dbReference type="GO" id="GO:0008168">
    <property type="term" value="F:methyltransferase activity"/>
    <property type="evidence" value="ECO:0007669"/>
    <property type="project" value="UniProtKB-KW"/>
</dbReference>
<feature type="active site" description="S-methylcysteine intermediate" evidence="12">
    <location>
        <position position="343"/>
    </location>
</feature>
<evidence type="ECO:0000256" key="4">
    <source>
        <dbReference type="ARBA" id="ARBA00022552"/>
    </source>
</evidence>
<dbReference type="PANTHER" id="PTHR30544:SF5">
    <property type="entry name" value="RADICAL SAM CORE DOMAIN-CONTAINING PROTEIN"/>
    <property type="match status" value="1"/>
</dbReference>
<dbReference type="Gene3D" id="3.20.20.70">
    <property type="entry name" value="Aldolase class I"/>
    <property type="match status" value="1"/>
</dbReference>
<dbReference type="RefSeq" id="WP_158354510.1">
    <property type="nucleotide sequence ID" value="NZ_JAHQCX010000027.1"/>
</dbReference>
<accession>A0ABS6KEP0</accession>
<evidence type="ECO:0000256" key="8">
    <source>
        <dbReference type="ARBA" id="ARBA00022694"/>
    </source>
</evidence>